<sequence length="66" mass="7443">MDYIQINKETPLKSKFRVDPDDPKKIASTIAQCPPPPTAELRDPGSRSSKRAKNLLISFQKSKDIM</sequence>
<evidence type="ECO:0000313" key="2">
    <source>
        <dbReference type="EMBL" id="KAH3751902.1"/>
    </source>
</evidence>
<feature type="region of interest" description="Disordered" evidence="1">
    <location>
        <begin position="26"/>
        <end position="55"/>
    </location>
</feature>
<evidence type="ECO:0000313" key="3">
    <source>
        <dbReference type="Proteomes" id="UP000828390"/>
    </source>
</evidence>
<dbReference type="EMBL" id="JAIWYP010000010">
    <property type="protein sequence ID" value="KAH3751902.1"/>
    <property type="molecule type" value="Genomic_DNA"/>
</dbReference>
<reference evidence="2" key="2">
    <citation type="submission" date="2020-11" db="EMBL/GenBank/DDBJ databases">
        <authorList>
            <person name="McCartney M.A."/>
            <person name="Auch B."/>
            <person name="Kono T."/>
            <person name="Mallez S."/>
            <person name="Becker A."/>
            <person name="Gohl D.M."/>
            <person name="Silverstein K.A.T."/>
            <person name="Koren S."/>
            <person name="Bechman K.B."/>
            <person name="Herman A."/>
            <person name="Abrahante J.E."/>
            <person name="Garbe J."/>
        </authorList>
    </citation>
    <scope>NUCLEOTIDE SEQUENCE</scope>
    <source>
        <strain evidence="2">Duluth1</strain>
        <tissue evidence="2">Whole animal</tissue>
    </source>
</reference>
<evidence type="ECO:0000256" key="1">
    <source>
        <dbReference type="SAM" id="MobiDB-lite"/>
    </source>
</evidence>
<reference evidence="2" key="1">
    <citation type="journal article" date="2019" name="bioRxiv">
        <title>The Genome of the Zebra Mussel, Dreissena polymorpha: A Resource for Invasive Species Research.</title>
        <authorList>
            <person name="McCartney M.A."/>
            <person name="Auch B."/>
            <person name="Kono T."/>
            <person name="Mallez S."/>
            <person name="Zhang Y."/>
            <person name="Obille A."/>
            <person name="Becker A."/>
            <person name="Abrahante J.E."/>
            <person name="Garbe J."/>
            <person name="Badalamenti J.P."/>
            <person name="Herman A."/>
            <person name="Mangelson H."/>
            <person name="Liachko I."/>
            <person name="Sullivan S."/>
            <person name="Sone E.D."/>
            <person name="Koren S."/>
            <person name="Silverstein K.A.T."/>
            <person name="Beckman K.B."/>
            <person name="Gohl D.M."/>
        </authorList>
    </citation>
    <scope>NUCLEOTIDE SEQUENCE</scope>
    <source>
        <strain evidence="2">Duluth1</strain>
        <tissue evidence="2">Whole animal</tissue>
    </source>
</reference>
<gene>
    <name evidence="2" type="ORF">DPMN_186509</name>
</gene>
<name>A0A9D4I9M5_DREPO</name>
<dbReference type="AlphaFoldDB" id="A0A9D4I9M5"/>
<protein>
    <submittedName>
        <fullName evidence="2">Uncharacterized protein</fullName>
    </submittedName>
</protein>
<proteinExistence type="predicted"/>
<accession>A0A9D4I9M5</accession>
<keyword evidence="3" id="KW-1185">Reference proteome</keyword>
<organism evidence="2 3">
    <name type="scientific">Dreissena polymorpha</name>
    <name type="common">Zebra mussel</name>
    <name type="synonym">Mytilus polymorpha</name>
    <dbReference type="NCBI Taxonomy" id="45954"/>
    <lineage>
        <taxon>Eukaryota</taxon>
        <taxon>Metazoa</taxon>
        <taxon>Spiralia</taxon>
        <taxon>Lophotrochozoa</taxon>
        <taxon>Mollusca</taxon>
        <taxon>Bivalvia</taxon>
        <taxon>Autobranchia</taxon>
        <taxon>Heteroconchia</taxon>
        <taxon>Euheterodonta</taxon>
        <taxon>Imparidentia</taxon>
        <taxon>Neoheterodontei</taxon>
        <taxon>Myida</taxon>
        <taxon>Dreissenoidea</taxon>
        <taxon>Dreissenidae</taxon>
        <taxon>Dreissena</taxon>
    </lineage>
</organism>
<comment type="caution">
    <text evidence="2">The sequence shown here is derived from an EMBL/GenBank/DDBJ whole genome shotgun (WGS) entry which is preliminary data.</text>
</comment>
<dbReference type="Proteomes" id="UP000828390">
    <property type="component" value="Unassembled WGS sequence"/>
</dbReference>